<dbReference type="SUPFAM" id="SSF51161">
    <property type="entry name" value="Trimeric LpxA-like enzymes"/>
    <property type="match status" value="1"/>
</dbReference>
<dbReference type="InterPro" id="IPR052265">
    <property type="entry name" value="Gamma-CA"/>
</dbReference>
<protein>
    <submittedName>
        <fullName evidence="2">Uncharacterized protein</fullName>
    </submittedName>
</protein>
<dbReference type="EMBL" id="CP000750">
    <property type="protein sequence ID" value="ABS04327.1"/>
    <property type="molecule type" value="Genomic_DNA"/>
</dbReference>
<evidence type="ECO:0000313" key="2">
    <source>
        <dbReference type="EMBL" id="ABS04327.1"/>
    </source>
</evidence>
<dbReference type="eggNOG" id="COG0663">
    <property type="taxonomic scope" value="Bacteria"/>
</dbReference>
<dbReference type="PANTHER" id="PTHR43360">
    <property type="entry name" value="CARBON DIOXIDE CONCENTRATING MECHANISM PROTEIN CCMM"/>
    <property type="match status" value="1"/>
</dbReference>
<dbReference type="PANTHER" id="PTHR43360:SF1">
    <property type="entry name" value="CARBOXYSOME ASSEMBLY PROTEIN CCMM"/>
    <property type="match status" value="1"/>
</dbReference>
<dbReference type="Gene3D" id="2.160.10.10">
    <property type="entry name" value="Hexapeptide repeat proteins"/>
    <property type="match status" value="2"/>
</dbReference>
<keyword evidence="1" id="KW-0732">Signal</keyword>
<sequence length="437" mass="45480">MAVRGRPQRLLGGSVLVACLTATVVTAPAGAAERAVERAPGGTPGEVALEEASFVDPTAQVRRPGLVELGERVYVGPFAQLVPGLRAGIAIGAESNVQDSVRVEAWVPRRSGEERALAAAGLRPRDGVRTGERVILAHGSAVRGPARLGAGEADPADSGVFISFGALVDGAVLERDTGLSALSRVGPGVVLRSGTLVLPGKDVRTQAEADDPALGKVRPLVEADRLFNAAVVEVNVGLAREYTRLAAEEPDAVHGINVDPGGNVFDVSRDAPTVESALCTGPEVREPRFRNRVIGDVCFEDDLRTLSQRMGSRISLRADEGGPFSVGTVRSMGNGTIFHALEGSDLSIGNRVTYGERVVVHGGGRPAVDPTTGVAAPTTIGNDVHLGDGSVVFRSLVRNDAVVGERSVVVGSELAVGQVVPDRTVYANDEVFGPVEW</sequence>
<name>A6WBY8_KINRD</name>
<evidence type="ECO:0000313" key="3">
    <source>
        <dbReference type="Proteomes" id="UP000001116"/>
    </source>
</evidence>
<dbReference type="AlphaFoldDB" id="A6WBY8"/>
<dbReference type="HOGENOM" id="CLU_697698_0_0_11"/>
<keyword evidence="3" id="KW-1185">Reference proteome</keyword>
<dbReference type="Proteomes" id="UP000001116">
    <property type="component" value="Chromosome"/>
</dbReference>
<evidence type="ECO:0000256" key="1">
    <source>
        <dbReference type="SAM" id="SignalP"/>
    </source>
</evidence>
<dbReference type="STRING" id="266940.Krad_2861"/>
<feature type="signal peptide" evidence="1">
    <location>
        <begin position="1"/>
        <end position="31"/>
    </location>
</feature>
<accession>A6WBY8</accession>
<feature type="chain" id="PRO_5002704738" evidence="1">
    <location>
        <begin position="32"/>
        <end position="437"/>
    </location>
</feature>
<dbReference type="InterPro" id="IPR011004">
    <property type="entry name" value="Trimer_LpxA-like_sf"/>
</dbReference>
<organism evidence="2 3">
    <name type="scientific">Kineococcus radiotolerans (strain ATCC BAA-149 / DSM 14245 / SRS30216)</name>
    <dbReference type="NCBI Taxonomy" id="266940"/>
    <lineage>
        <taxon>Bacteria</taxon>
        <taxon>Bacillati</taxon>
        <taxon>Actinomycetota</taxon>
        <taxon>Actinomycetes</taxon>
        <taxon>Kineosporiales</taxon>
        <taxon>Kineosporiaceae</taxon>
        <taxon>Kineococcus</taxon>
    </lineage>
</organism>
<reference evidence="3" key="1">
    <citation type="journal article" date="2008" name="PLoS ONE">
        <title>Survival in nuclear waste, extreme resistance, and potential applications gleaned from the genome sequence of Kineococcus radiotolerans SRS30216.</title>
        <authorList>
            <person name="Bagwell C.E."/>
            <person name="Bhat S."/>
            <person name="Hawkins G.M."/>
            <person name="Smith B.W."/>
            <person name="Biswas T."/>
            <person name="Hoover T.R."/>
            <person name="Saunders E."/>
            <person name="Han C.S."/>
            <person name="Tsodikov O.V."/>
            <person name="Shimkets L.J."/>
        </authorList>
    </citation>
    <scope>NUCLEOTIDE SEQUENCE [LARGE SCALE GENOMIC DNA]</scope>
    <source>
        <strain evidence="3">ATCC BAA-149 / DSM 14245 / SRS30216</strain>
    </source>
</reference>
<proteinExistence type="predicted"/>
<gene>
    <name evidence="2" type="ordered locus">Krad_2861</name>
</gene>
<dbReference type="KEGG" id="kra:Krad_2861"/>